<gene>
    <name evidence="3" type="ORF">X474_15935</name>
</gene>
<dbReference type="InParanoid" id="A0A0D2J4M6"/>
<feature type="signal peptide" evidence="1">
    <location>
        <begin position="1"/>
        <end position="24"/>
    </location>
</feature>
<sequence length="350" mass="39505">MRKIKLAITLLLTFSLLSTAPVFADYQKPGEGVEVSPARATWNTGFFQEALVRKGLQELGYKVEKPKNLSNPIFYKSLVMGDVDYWTNGWFPLHNAQLPKNFDQKGEMIGYVVKAGGLQGYLVSKREVDKFNIKSLEDFKRPEVKKAFDINGDGKADLTACPPGWGCETVIRHHSKVYDLKDHIKPIKAAYEAGMASALGNYKSGKPIFFYTWAPNWTMYKLKPGKDVMWINVPKIIPKESQKENVSRMTVAGVKGAVSDPLKTGFVVSDIRIVANKNFLKKNPAAKKFFEIFKLPLSEINAQNTRMHHGEKSAKDIERHANEWIAAHKDLWNSWLEAARKAADQAEKTK</sequence>
<feature type="domain" description="ABC-type glycine betaine transport system substrate-binding" evidence="2">
    <location>
        <begin position="34"/>
        <end position="326"/>
    </location>
</feature>
<dbReference type="Proteomes" id="UP000032233">
    <property type="component" value="Unassembled WGS sequence"/>
</dbReference>
<comment type="caution">
    <text evidence="3">The sequence shown here is derived from an EMBL/GenBank/DDBJ whole genome shotgun (WGS) entry which is preliminary data.</text>
</comment>
<dbReference type="Gene3D" id="3.40.190.10">
    <property type="entry name" value="Periplasmic binding protein-like II"/>
    <property type="match status" value="1"/>
</dbReference>
<dbReference type="STRING" id="1429043.X474_15935"/>
<evidence type="ECO:0000259" key="2">
    <source>
        <dbReference type="Pfam" id="PF04069"/>
    </source>
</evidence>
<dbReference type="RefSeq" id="WP_044349857.1">
    <property type="nucleotide sequence ID" value="NZ_AZAC01000019.1"/>
</dbReference>
<reference evidence="3 4" key="1">
    <citation type="submission" date="2013-11" db="EMBL/GenBank/DDBJ databases">
        <title>Metagenomic analysis of a methanogenic consortium involved in long chain n-alkane degradation.</title>
        <authorList>
            <person name="Davidova I.A."/>
            <person name="Callaghan A.V."/>
            <person name="Wawrik B."/>
            <person name="Pruitt S."/>
            <person name="Marks C."/>
            <person name="Duncan K.E."/>
            <person name="Suflita J.M."/>
        </authorList>
    </citation>
    <scope>NUCLEOTIDE SEQUENCE [LARGE SCALE GENOMIC DNA]</scope>
    <source>
        <strain evidence="3 4">SPR</strain>
    </source>
</reference>
<keyword evidence="1" id="KW-0732">Signal</keyword>
<feature type="chain" id="PRO_5002255783" evidence="1">
    <location>
        <begin position="25"/>
        <end position="350"/>
    </location>
</feature>
<evidence type="ECO:0000256" key="1">
    <source>
        <dbReference type="SAM" id="SignalP"/>
    </source>
</evidence>
<dbReference type="FunCoup" id="A0A0D2J4M6">
    <property type="interactions" value="99"/>
</dbReference>
<organism evidence="3 4">
    <name type="scientific">Dethiosulfatarculus sandiegensis</name>
    <dbReference type="NCBI Taxonomy" id="1429043"/>
    <lineage>
        <taxon>Bacteria</taxon>
        <taxon>Pseudomonadati</taxon>
        <taxon>Thermodesulfobacteriota</taxon>
        <taxon>Desulfarculia</taxon>
        <taxon>Desulfarculales</taxon>
        <taxon>Desulfarculaceae</taxon>
        <taxon>Dethiosulfatarculus</taxon>
    </lineage>
</organism>
<dbReference type="GO" id="GO:0043190">
    <property type="term" value="C:ATP-binding cassette (ABC) transporter complex"/>
    <property type="evidence" value="ECO:0007669"/>
    <property type="project" value="InterPro"/>
</dbReference>
<dbReference type="SUPFAM" id="SSF53850">
    <property type="entry name" value="Periplasmic binding protein-like II"/>
    <property type="match status" value="1"/>
</dbReference>
<dbReference type="InterPro" id="IPR007210">
    <property type="entry name" value="ABC_Gly_betaine_transp_sub-bd"/>
</dbReference>
<evidence type="ECO:0000313" key="4">
    <source>
        <dbReference type="Proteomes" id="UP000032233"/>
    </source>
</evidence>
<dbReference type="GO" id="GO:0022857">
    <property type="term" value="F:transmembrane transporter activity"/>
    <property type="evidence" value="ECO:0007669"/>
    <property type="project" value="InterPro"/>
</dbReference>
<dbReference type="PATRIC" id="fig|1429043.3.peg.3370"/>
<dbReference type="CDD" id="cd13638">
    <property type="entry name" value="PBP2_EcProx_like"/>
    <property type="match status" value="1"/>
</dbReference>
<protein>
    <submittedName>
        <fullName evidence="3">Glycine/betaine ABC transporter</fullName>
    </submittedName>
</protein>
<name>A0A0D2J4M6_9BACT</name>
<dbReference type="EMBL" id="AZAC01000019">
    <property type="protein sequence ID" value="KIX13054.1"/>
    <property type="molecule type" value="Genomic_DNA"/>
</dbReference>
<dbReference type="AlphaFoldDB" id="A0A0D2J4M6"/>
<keyword evidence="4" id="KW-1185">Reference proteome</keyword>
<accession>A0A0D2J4M6</accession>
<dbReference type="OrthoDB" id="9786266at2"/>
<evidence type="ECO:0000313" key="3">
    <source>
        <dbReference type="EMBL" id="KIX13054.1"/>
    </source>
</evidence>
<dbReference type="Pfam" id="PF04069">
    <property type="entry name" value="OpuAC"/>
    <property type="match status" value="1"/>
</dbReference>
<proteinExistence type="predicted"/>
<dbReference type="NCBIfam" id="NF008334">
    <property type="entry name" value="PRK11119.1"/>
    <property type="match status" value="1"/>
</dbReference>
<dbReference type="Gene3D" id="3.40.190.100">
    <property type="entry name" value="Glycine betaine-binding periplasmic protein, domain 2"/>
    <property type="match status" value="1"/>
</dbReference>